<dbReference type="PANTHER" id="PTHR43244">
    <property type="match status" value="1"/>
</dbReference>
<dbReference type="AlphaFoldDB" id="A0A840P8C6"/>
<dbReference type="InterPro" id="IPR050564">
    <property type="entry name" value="F420-G6PD/mer"/>
</dbReference>
<accession>A0A840P8C6</accession>
<dbReference type="GO" id="GO:0016705">
    <property type="term" value="F:oxidoreductase activity, acting on paired donors, with incorporation or reduction of molecular oxygen"/>
    <property type="evidence" value="ECO:0007669"/>
    <property type="project" value="InterPro"/>
</dbReference>
<organism evidence="3 4">
    <name type="scientific">Thermocatellispora tengchongensis</name>
    <dbReference type="NCBI Taxonomy" id="1073253"/>
    <lineage>
        <taxon>Bacteria</taxon>
        <taxon>Bacillati</taxon>
        <taxon>Actinomycetota</taxon>
        <taxon>Actinomycetes</taxon>
        <taxon>Streptosporangiales</taxon>
        <taxon>Streptosporangiaceae</taxon>
        <taxon>Thermocatellispora</taxon>
    </lineage>
</organism>
<dbReference type="Gene3D" id="3.20.20.30">
    <property type="entry name" value="Luciferase-like domain"/>
    <property type="match status" value="1"/>
</dbReference>
<comment type="caution">
    <text evidence="3">The sequence shown here is derived from an EMBL/GenBank/DDBJ whole genome shotgun (WGS) entry which is preliminary data.</text>
</comment>
<sequence length="328" mass="34651">MSEHVRWAVNLPLPGLALREHRRIVEALPGMGYDDVWTGEGGGIDAFTPLAAAAAWQPRLGLGTGVVPVLTRGPGVLAQTAASLADLAGNSGSGRVLLGIGTSVPAHVTALNGVAFDRPVARVRDTLRFLTAALRGEPVDAEYETFTVRGFQMPATGVKVVLGALRPRMVRLALDEGDGFVTNLLTPADLARVLAEAGPVPEGREIVAKVFVCPTEDVAYARRAGRAFLGWILNQPPYRAFHDRLGRGGVLARSRELFDAGDRRAAGEALPDGLVDDLWLSGPVPELRDRIARYAQPGVTSVLIYVAPTPGLLSGADDLATVLAGLRP</sequence>
<dbReference type="NCBIfam" id="TIGR03841">
    <property type="entry name" value="F420_Rv3093c"/>
    <property type="match status" value="1"/>
</dbReference>
<keyword evidence="1" id="KW-0560">Oxidoreductase</keyword>
<evidence type="ECO:0000313" key="3">
    <source>
        <dbReference type="EMBL" id="MBB5133457.1"/>
    </source>
</evidence>
<dbReference type="InterPro" id="IPR011251">
    <property type="entry name" value="Luciferase-like_dom"/>
</dbReference>
<dbReference type="Proteomes" id="UP000578449">
    <property type="component" value="Unassembled WGS sequence"/>
</dbReference>
<reference evidence="3 4" key="1">
    <citation type="submission" date="2020-08" db="EMBL/GenBank/DDBJ databases">
        <title>Genomic Encyclopedia of Type Strains, Phase IV (KMG-IV): sequencing the most valuable type-strain genomes for metagenomic binning, comparative biology and taxonomic classification.</title>
        <authorList>
            <person name="Goeker M."/>
        </authorList>
    </citation>
    <scope>NUCLEOTIDE SEQUENCE [LARGE SCALE GENOMIC DNA]</scope>
    <source>
        <strain evidence="3 4">DSM 45615</strain>
    </source>
</reference>
<evidence type="ECO:0000313" key="4">
    <source>
        <dbReference type="Proteomes" id="UP000578449"/>
    </source>
</evidence>
<dbReference type="CDD" id="cd01097">
    <property type="entry name" value="Tetrahydromethanopterin_reductase"/>
    <property type="match status" value="1"/>
</dbReference>
<dbReference type="Pfam" id="PF00296">
    <property type="entry name" value="Bac_luciferase"/>
    <property type="match status" value="1"/>
</dbReference>
<dbReference type="InterPro" id="IPR022526">
    <property type="entry name" value="F420_Rv3093c"/>
</dbReference>
<proteinExistence type="predicted"/>
<name>A0A840P8C6_9ACTN</name>
<dbReference type="RefSeq" id="WP_185050421.1">
    <property type="nucleotide sequence ID" value="NZ_BAABIX010000001.1"/>
</dbReference>
<dbReference type="EMBL" id="JACHGN010000006">
    <property type="protein sequence ID" value="MBB5133457.1"/>
    <property type="molecule type" value="Genomic_DNA"/>
</dbReference>
<feature type="domain" description="Luciferase-like" evidence="2">
    <location>
        <begin position="17"/>
        <end position="300"/>
    </location>
</feature>
<gene>
    <name evidence="3" type="ORF">HNP84_003183</name>
</gene>
<evidence type="ECO:0000256" key="1">
    <source>
        <dbReference type="ARBA" id="ARBA00023002"/>
    </source>
</evidence>
<dbReference type="SUPFAM" id="SSF51679">
    <property type="entry name" value="Bacterial luciferase-like"/>
    <property type="match status" value="1"/>
</dbReference>
<dbReference type="InterPro" id="IPR036661">
    <property type="entry name" value="Luciferase-like_sf"/>
</dbReference>
<dbReference type="PANTHER" id="PTHR43244:SF1">
    <property type="entry name" value="5,10-METHYLENETETRAHYDROMETHANOPTERIN REDUCTASE"/>
    <property type="match status" value="1"/>
</dbReference>
<evidence type="ECO:0000259" key="2">
    <source>
        <dbReference type="Pfam" id="PF00296"/>
    </source>
</evidence>
<protein>
    <submittedName>
        <fullName evidence="3">Putative F420-dependent oxidoreductase</fullName>
    </submittedName>
</protein>
<keyword evidence="4" id="KW-1185">Reference proteome</keyword>